<feature type="zinc finger region" description="C3H1-type" evidence="1">
    <location>
        <begin position="41"/>
        <end position="68"/>
    </location>
</feature>
<proteinExistence type="predicted"/>
<keyword evidence="1" id="KW-0862">Zinc</keyword>
<dbReference type="Pfam" id="PF14608">
    <property type="entry name" value="zf-CCCH_2"/>
    <property type="match status" value="2"/>
</dbReference>
<dbReference type="OrthoDB" id="438578at2759"/>
<comment type="caution">
    <text evidence="5">The sequence shown here is derived from an EMBL/GenBank/DDBJ whole genome shotgun (WGS) entry which is preliminary data.</text>
</comment>
<keyword evidence="1" id="KW-0479">Metal-binding</keyword>
<dbReference type="EMBL" id="CAJNIZ010027557">
    <property type="protein sequence ID" value="CAE7501148.1"/>
    <property type="molecule type" value="Genomic_DNA"/>
</dbReference>
<sequence>MGRGKAKVQIPDCRYGAACTRRDCVYKHPPKPAKSAARPIEKSDKICFAFVAGKCAFGRQCHDKHPDEASCQTIKERYSKIDCQWGRGCRTDGCLYRHPSDEIIGPALKLETKPQPAVYAKGYNGHKVDAKAPSVPPAAEASSPGPPGVREREEQGQCAPQAPEQFAGPASSAPVPSRLALEQPVQARRPDPLDQEEEEQVRLEQLAATLRFMGFDDEPSLAAAQRAHGDLNQAVEHMLP</sequence>
<dbReference type="GO" id="GO:0008270">
    <property type="term" value="F:zinc ion binding"/>
    <property type="evidence" value="ECO:0007669"/>
    <property type="project" value="UniProtKB-KW"/>
</dbReference>
<dbReference type="Proteomes" id="UP000649617">
    <property type="component" value="Unassembled WGS sequence"/>
</dbReference>
<dbReference type="PROSITE" id="PS50030">
    <property type="entry name" value="UBA"/>
    <property type="match status" value="1"/>
</dbReference>
<protein>
    <submittedName>
        <fullName evidence="5">Uncharacterized protein</fullName>
    </submittedName>
</protein>
<evidence type="ECO:0000313" key="5">
    <source>
        <dbReference type="EMBL" id="CAE7501148.1"/>
    </source>
</evidence>
<feature type="domain" description="C3H1-type" evidence="4">
    <location>
        <begin position="41"/>
        <end position="68"/>
    </location>
</feature>
<organism evidence="5 6">
    <name type="scientific">Symbiodinium pilosum</name>
    <name type="common">Dinoflagellate</name>
    <dbReference type="NCBI Taxonomy" id="2952"/>
    <lineage>
        <taxon>Eukaryota</taxon>
        <taxon>Sar</taxon>
        <taxon>Alveolata</taxon>
        <taxon>Dinophyceae</taxon>
        <taxon>Suessiales</taxon>
        <taxon>Symbiodiniaceae</taxon>
        <taxon>Symbiodinium</taxon>
    </lineage>
</organism>
<evidence type="ECO:0000259" key="4">
    <source>
        <dbReference type="PROSITE" id="PS50103"/>
    </source>
</evidence>
<dbReference type="InterPro" id="IPR015940">
    <property type="entry name" value="UBA"/>
</dbReference>
<gene>
    <name evidence="5" type="ORF">SPIL2461_LOCUS12969</name>
</gene>
<feature type="compositionally biased region" description="Low complexity" evidence="2">
    <location>
        <begin position="131"/>
        <end position="143"/>
    </location>
</feature>
<evidence type="ECO:0000256" key="2">
    <source>
        <dbReference type="SAM" id="MobiDB-lite"/>
    </source>
</evidence>
<keyword evidence="1" id="KW-0863">Zinc-finger</keyword>
<evidence type="ECO:0000259" key="3">
    <source>
        <dbReference type="PROSITE" id="PS50030"/>
    </source>
</evidence>
<dbReference type="PROSITE" id="PS50103">
    <property type="entry name" value="ZF_C3H1"/>
    <property type="match status" value="1"/>
</dbReference>
<name>A0A812SXG2_SYMPI</name>
<dbReference type="Gene3D" id="4.10.1000.40">
    <property type="match status" value="1"/>
</dbReference>
<keyword evidence="6" id="KW-1185">Reference proteome</keyword>
<reference evidence="5" key="1">
    <citation type="submission" date="2021-02" db="EMBL/GenBank/DDBJ databases">
        <authorList>
            <person name="Dougan E. K."/>
            <person name="Rhodes N."/>
            <person name="Thang M."/>
            <person name="Chan C."/>
        </authorList>
    </citation>
    <scope>NUCLEOTIDE SEQUENCE</scope>
</reference>
<dbReference type="InterPro" id="IPR000571">
    <property type="entry name" value="Znf_CCCH"/>
</dbReference>
<feature type="domain" description="UBA" evidence="3">
    <location>
        <begin position="196"/>
        <end position="240"/>
    </location>
</feature>
<dbReference type="AlphaFoldDB" id="A0A812SXG2"/>
<evidence type="ECO:0000256" key="1">
    <source>
        <dbReference type="PROSITE-ProRule" id="PRU00723"/>
    </source>
</evidence>
<feature type="region of interest" description="Disordered" evidence="2">
    <location>
        <begin position="221"/>
        <end position="240"/>
    </location>
</feature>
<feature type="region of interest" description="Disordered" evidence="2">
    <location>
        <begin position="129"/>
        <end position="200"/>
    </location>
</feature>
<accession>A0A812SXG2</accession>
<evidence type="ECO:0000313" key="6">
    <source>
        <dbReference type="Proteomes" id="UP000649617"/>
    </source>
</evidence>